<dbReference type="AlphaFoldDB" id="A0AAW5N9Y7"/>
<dbReference type="Proteomes" id="UP001204579">
    <property type="component" value="Unassembled WGS sequence"/>
</dbReference>
<keyword evidence="2" id="KW-1185">Reference proteome</keyword>
<comment type="caution">
    <text evidence="1">The sequence shown here is derived from an EMBL/GenBank/DDBJ whole genome shotgun (WGS) entry which is preliminary data.</text>
</comment>
<accession>A0AAW5N9Y7</accession>
<reference evidence="1 2" key="1">
    <citation type="submission" date="2022-08" db="EMBL/GenBank/DDBJ databases">
        <authorList>
            <person name="Zeman M."/>
            <person name="Kubasova T."/>
        </authorList>
    </citation>
    <scope>NUCLEOTIDE SEQUENCE [LARGE SCALE GENOMIC DNA]</scope>
    <source>
        <strain evidence="1 2">ET62</strain>
    </source>
</reference>
<protein>
    <submittedName>
        <fullName evidence="1">Uncharacterized protein</fullName>
    </submittedName>
</protein>
<organism evidence="1 2">
    <name type="scientific">Phocaeicola barnesiae</name>
    <dbReference type="NCBI Taxonomy" id="376804"/>
    <lineage>
        <taxon>Bacteria</taxon>
        <taxon>Pseudomonadati</taxon>
        <taxon>Bacteroidota</taxon>
        <taxon>Bacteroidia</taxon>
        <taxon>Bacteroidales</taxon>
        <taxon>Bacteroidaceae</taxon>
        <taxon>Phocaeicola</taxon>
    </lineage>
</organism>
<sequence length="85" mass="9908">MRTEVNQTRINGKYPTDSVYYFGIAYPVREVDGYKVSTERLEARLEFDSPLLIEAVEMLEEFACFLSDEDIHTLCDEEILEIIHS</sequence>
<name>A0AAW5N9Y7_9BACT</name>
<evidence type="ECO:0000313" key="1">
    <source>
        <dbReference type="EMBL" id="MCR8874419.1"/>
    </source>
</evidence>
<dbReference type="RefSeq" id="WP_204428878.1">
    <property type="nucleotide sequence ID" value="NZ_JANRHJ010000011.1"/>
</dbReference>
<proteinExistence type="predicted"/>
<dbReference type="EMBL" id="JANRHJ010000011">
    <property type="protein sequence ID" value="MCR8874419.1"/>
    <property type="molecule type" value="Genomic_DNA"/>
</dbReference>
<evidence type="ECO:0000313" key="2">
    <source>
        <dbReference type="Proteomes" id="UP001204579"/>
    </source>
</evidence>
<gene>
    <name evidence="1" type="ORF">NW209_10395</name>
</gene>